<evidence type="ECO:0000256" key="2">
    <source>
        <dbReference type="ARBA" id="ARBA00023235"/>
    </source>
</evidence>
<feature type="binding site" evidence="4">
    <location>
        <position position="106"/>
    </location>
    <ligand>
        <name>D-ribulose 5-phosphate</name>
        <dbReference type="ChEBI" id="CHEBI:58121"/>
    </ligand>
</feature>
<dbReference type="NCBIfam" id="TIGR00689">
    <property type="entry name" value="rpiB_lacA_lacB"/>
    <property type="match status" value="1"/>
</dbReference>
<dbReference type="EMBL" id="UPXZ01000037">
    <property type="protein sequence ID" value="VBB47529.1"/>
    <property type="molecule type" value="Genomic_DNA"/>
</dbReference>
<dbReference type="NCBIfam" id="NF004051">
    <property type="entry name" value="PRK05571.1"/>
    <property type="match status" value="1"/>
</dbReference>
<dbReference type="PIRSF" id="PIRSF005384">
    <property type="entry name" value="RpiB_LacA_B"/>
    <property type="match status" value="1"/>
</dbReference>
<name>A0A653AHL2_9BACT</name>
<evidence type="ECO:0000256" key="1">
    <source>
        <dbReference type="ARBA" id="ARBA00008754"/>
    </source>
</evidence>
<dbReference type="EC" id="5.3.1.6" evidence="5"/>
<feature type="binding site" evidence="4">
    <location>
        <begin position="14"/>
        <end position="15"/>
    </location>
    <ligand>
        <name>D-ribulose 5-phosphate</name>
        <dbReference type="ChEBI" id="CHEBI:58121"/>
    </ligand>
</feature>
<dbReference type="GO" id="GO:0004751">
    <property type="term" value="F:ribose-5-phosphate isomerase activity"/>
    <property type="evidence" value="ECO:0007669"/>
    <property type="project" value="UniProtKB-EC"/>
</dbReference>
<feature type="binding site" evidence="4">
    <location>
        <position position="143"/>
    </location>
    <ligand>
        <name>D-ribulose 5-phosphate</name>
        <dbReference type="ChEBI" id="CHEBI:58121"/>
    </ligand>
</feature>
<feature type="binding site" evidence="4">
    <location>
        <position position="116"/>
    </location>
    <ligand>
        <name>D-ribulose 5-phosphate</name>
        <dbReference type="ChEBI" id="CHEBI:58121"/>
    </ligand>
</feature>
<proteinExistence type="inferred from homology"/>
<dbReference type="PANTHER" id="PTHR30345:SF0">
    <property type="entry name" value="DNA DAMAGE-REPAIR_TOLERATION PROTEIN DRT102"/>
    <property type="match status" value="1"/>
</dbReference>
<dbReference type="InterPro" id="IPR036569">
    <property type="entry name" value="RpiB_LacA_LacB_sf"/>
</dbReference>
<feature type="binding site" evidence="4">
    <location>
        <begin position="73"/>
        <end position="77"/>
    </location>
    <ligand>
        <name>D-ribulose 5-phosphate</name>
        <dbReference type="ChEBI" id="CHEBI:58121"/>
    </ligand>
</feature>
<dbReference type="PANTHER" id="PTHR30345">
    <property type="entry name" value="RIBOSE-5-PHOSPHATE ISOMERASE B"/>
    <property type="match status" value="1"/>
</dbReference>
<evidence type="ECO:0000256" key="4">
    <source>
        <dbReference type="PIRSR" id="PIRSR005384-2"/>
    </source>
</evidence>
<accession>A0A653AHL2</accession>
<dbReference type="GO" id="GO:0009052">
    <property type="term" value="P:pentose-phosphate shunt, non-oxidative branch"/>
    <property type="evidence" value="ECO:0007669"/>
    <property type="project" value="TreeGrafter"/>
</dbReference>
<sequence>MKPISELKIAICSDHAGYELKNKLIDYLKEKSPLELKDFGCFSAESCDYADFAHPMAFAVENGECDYGISICGSGNGISMTVNKHQGIRAALCWNEEIAKLARQHNNANVLSLPARFISEDLAKKMVDVFFSTDFEGGRHERRIEKIPVK</sequence>
<dbReference type="NCBIfam" id="TIGR01120">
    <property type="entry name" value="rpiB"/>
    <property type="match status" value="1"/>
</dbReference>
<reference evidence="5" key="1">
    <citation type="submission" date="2018-07" db="EMBL/GenBank/DDBJ databases">
        <authorList>
            <consortium name="Genoscope - CEA"/>
            <person name="William W."/>
        </authorList>
    </citation>
    <scope>NUCLEOTIDE SEQUENCE</scope>
    <source>
        <strain evidence="5">IK1</strain>
    </source>
</reference>
<organism evidence="5">
    <name type="scientific">uncultured Paludibacter sp</name>
    <dbReference type="NCBI Taxonomy" id="497635"/>
    <lineage>
        <taxon>Bacteria</taxon>
        <taxon>Pseudomonadati</taxon>
        <taxon>Bacteroidota</taxon>
        <taxon>Bacteroidia</taxon>
        <taxon>Bacteroidales</taxon>
        <taxon>Paludibacteraceae</taxon>
        <taxon>Paludibacter</taxon>
        <taxon>environmental samples</taxon>
    </lineage>
</organism>
<dbReference type="GO" id="GO:0019316">
    <property type="term" value="P:D-allose catabolic process"/>
    <property type="evidence" value="ECO:0007669"/>
    <property type="project" value="TreeGrafter"/>
</dbReference>
<dbReference type="Gene3D" id="3.40.1400.10">
    <property type="entry name" value="Sugar-phosphate isomerase, RpiB/LacA/LacB"/>
    <property type="match status" value="1"/>
</dbReference>
<evidence type="ECO:0000313" key="5">
    <source>
        <dbReference type="EMBL" id="VBB47529.1"/>
    </source>
</evidence>
<dbReference type="InterPro" id="IPR004785">
    <property type="entry name" value="RpiB"/>
</dbReference>
<feature type="active site" description="Proton donor" evidence="3">
    <location>
        <position position="105"/>
    </location>
</feature>
<dbReference type="InterPro" id="IPR003500">
    <property type="entry name" value="RpiB_LacA_LacB"/>
</dbReference>
<feature type="binding site" evidence="4">
    <location>
        <position position="139"/>
    </location>
    <ligand>
        <name>D-ribulose 5-phosphate</name>
        <dbReference type="ChEBI" id="CHEBI:58121"/>
    </ligand>
</feature>
<protein>
    <submittedName>
        <fullName evidence="5">Ribose-5-phosphate isomerase B</fullName>
        <ecNumber evidence="5">5.3.1.6</ecNumber>
    </submittedName>
</protein>
<evidence type="ECO:0000256" key="3">
    <source>
        <dbReference type="PIRSR" id="PIRSR005384-1"/>
    </source>
</evidence>
<dbReference type="SUPFAM" id="SSF89623">
    <property type="entry name" value="Ribose/Galactose isomerase RpiB/AlsB"/>
    <property type="match status" value="1"/>
</dbReference>
<gene>
    <name evidence="5" type="primary">rpiB</name>
    <name evidence="5" type="ORF">TRIP_D420260</name>
</gene>
<dbReference type="Pfam" id="PF02502">
    <property type="entry name" value="LacAB_rpiB"/>
    <property type="match status" value="1"/>
</dbReference>
<keyword evidence="2 5" id="KW-0413">Isomerase</keyword>
<feature type="active site" description="Proton acceptor" evidence="3">
    <location>
        <position position="72"/>
    </location>
</feature>
<dbReference type="AlphaFoldDB" id="A0A653AHL2"/>
<comment type="similarity">
    <text evidence="1">Belongs to the LacAB/RpiB family.</text>
</comment>